<name>A0A1G8FB53_ANETH</name>
<proteinExistence type="inferred from homology"/>
<dbReference type="RefSeq" id="WP_057897498.1">
    <property type="nucleotide sequence ID" value="NZ_FNDE01000061.1"/>
</dbReference>
<dbReference type="GO" id="GO:0044781">
    <property type="term" value="P:bacterial-type flagellum organization"/>
    <property type="evidence" value="ECO:0007669"/>
    <property type="project" value="UniProtKB-KW"/>
</dbReference>
<keyword evidence="4" id="KW-1005">Bacterial flagellum biogenesis</keyword>
<feature type="domain" description="Anti-sigma-28 factor FlgM C-terminal" evidence="8">
    <location>
        <begin position="49"/>
        <end position="99"/>
    </location>
</feature>
<evidence type="ECO:0000256" key="5">
    <source>
        <dbReference type="ARBA" id="ARBA00023015"/>
    </source>
</evidence>
<reference evidence="9 10" key="1">
    <citation type="submission" date="2016-10" db="EMBL/GenBank/DDBJ databases">
        <authorList>
            <person name="de Groot N.N."/>
        </authorList>
    </citation>
    <scope>NUCLEOTIDE SEQUENCE [LARGE SCALE GENOMIC DNA]</scope>
    <source>
        <strain evidence="9 10">L 420-91</strain>
    </source>
</reference>
<evidence type="ECO:0000313" key="10">
    <source>
        <dbReference type="Proteomes" id="UP000198956"/>
    </source>
</evidence>
<accession>A0A1G8FB53</accession>
<feature type="compositionally biased region" description="Basic and acidic residues" evidence="7">
    <location>
        <begin position="32"/>
        <end position="51"/>
    </location>
</feature>
<dbReference type="SUPFAM" id="SSF101498">
    <property type="entry name" value="Anti-sigma factor FlgM"/>
    <property type="match status" value="1"/>
</dbReference>
<dbReference type="GO" id="GO:0045892">
    <property type="term" value="P:negative regulation of DNA-templated transcription"/>
    <property type="evidence" value="ECO:0007669"/>
    <property type="project" value="InterPro"/>
</dbReference>
<feature type="region of interest" description="Disordered" evidence="7">
    <location>
        <begin position="30"/>
        <end position="51"/>
    </location>
</feature>
<evidence type="ECO:0000256" key="2">
    <source>
        <dbReference type="ARBA" id="ARBA00017823"/>
    </source>
</evidence>
<dbReference type="NCBIfam" id="TIGR03824">
    <property type="entry name" value="FlgM_jcvi"/>
    <property type="match status" value="1"/>
</dbReference>
<keyword evidence="3" id="KW-0678">Repressor</keyword>
<evidence type="ECO:0000256" key="3">
    <source>
        <dbReference type="ARBA" id="ARBA00022491"/>
    </source>
</evidence>
<organism evidence="9 10">
    <name type="scientific">Aneurinibacillus thermoaerophilus</name>
    <dbReference type="NCBI Taxonomy" id="143495"/>
    <lineage>
        <taxon>Bacteria</taxon>
        <taxon>Bacillati</taxon>
        <taxon>Bacillota</taxon>
        <taxon>Bacilli</taxon>
        <taxon>Bacillales</taxon>
        <taxon>Paenibacillaceae</taxon>
        <taxon>Aneurinibacillus group</taxon>
        <taxon>Aneurinibacillus</taxon>
    </lineage>
</organism>
<comment type="similarity">
    <text evidence="1">Belongs to the FlgM family.</text>
</comment>
<protein>
    <recommendedName>
        <fullName evidence="2">Negative regulator of flagellin synthesis</fullName>
    </recommendedName>
</protein>
<dbReference type="Pfam" id="PF04316">
    <property type="entry name" value="FlgM"/>
    <property type="match status" value="1"/>
</dbReference>
<evidence type="ECO:0000256" key="6">
    <source>
        <dbReference type="ARBA" id="ARBA00023163"/>
    </source>
</evidence>
<dbReference type="Proteomes" id="UP000198956">
    <property type="component" value="Unassembled WGS sequence"/>
</dbReference>
<evidence type="ECO:0000256" key="1">
    <source>
        <dbReference type="ARBA" id="ARBA00005322"/>
    </source>
</evidence>
<dbReference type="OrthoDB" id="2382241at2"/>
<sequence>MNKKYINVIKKAGVITVRIERTGHIQPIHPYRQQEMRQEEAKKKGKERDQLEISTEALELQKNQETEAERTERIAELKKQVQAGTYHVDAKLIAEALLKKGM</sequence>
<dbReference type="InterPro" id="IPR035890">
    <property type="entry name" value="Anti-sigma-28_factor_FlgM_sf"/>
</dbReference>
<evidence type="ECO:0000256" key="4">
    <source>
        <dbReference type="ARBA" id="ARBA00022795"/>
    </source>
</evidence>
<evidence type="ECO:0000256" key="7">
    <source>
        <dbReference type="SAM" id="MobiDB-lite"/>
    </source>
</evidence>
<keyword evidence="5" id="KW-0805">Transcription regulation</keyword>
<gene>
    <name evidence="9" type="ORF">SAMN04489735_10615</name>
</gene>
<dbReference type="EMBL" id="FNDE01000061">
    <property type="protein sequence ID" value="SDH79343.1"/>
    <property type="molecule type" value="Genomic_DNA"/>
</dbReference>
<dbReference type="AlphaFoldDB" id="A0A1G8FB53"/>
<keyword evidence="6" id="KW-0804">Transcription</keyword>
<dbReference type="InterPro" id="IPR007412">
    <property type="entry name" value="FlgM"/>
</dbReference>
<evidence type="ECO:0000259" key="8">
    <source>
        <dbReference type="Pfam" id="PF04316"/>
    </source>
</evidence>
<evidence type="ECO:0000313" key="9">
    <source>
        <dbReference type="EMBL" id="SDH79343.1"/>
    </source>
</evidence>
<dbReference type="InterPro" id="IPR031316">
    <property type="entry name" value="FlgM_C"/>
</dbReference>